<evidence type="ECO:0000256" key="1">
    <source>
        <dbReference type="SAM" id="MobiDB-lite"/>
    </source>
</evidence>
<name>A0A3N4HXK8_ASCIM</name>
<feature type="compositionally biased region" description="Pro residues" evidence="1">
    <location>
        <begin position="398"/>
        <end position="407"/>
    </location>
</feature>
<evidence type="ECO:0000313" key="3">
    <source>
        <dbReference type="Proteomes" id="UP000275078"/>
    </source>
</evidence>
<proteinExistence type="predicted"/>
<feature type="region of interest" description="Disordered" evidence="1">
    <location>
        <begin position="356"/>
        <end position="436"/>
    </location>
</feature>
<organism evidence="2 3">
    <name type="scientific">Ascobolus immersus RN42</name>
    <dbReference type="NCBI Taxonomy" id="1160509"/>
    <lineage>
        <taxon>Eukaryota</taxon>
        <taxon>Fungi</taxon>
        <taxon>Dikarya</taxon>
        <taxon>Ascomycota</taxon>
        <taxon>Pezizomycotina</taxon>
        <taxon>Pezizomycetes</taxon>
        <taxon>Pezizales</taxon>
        <taxon>Ascobolaceae</taxon>
        <taxon>Ascobolus</taxon>
    </lineage>
</organism>
<dbReference type="EMBL" id="ML119712">
    <property type="protein sequence ID" value="RPA78419.1"/>
    <property type="molecule type" value="Genomic_DNA"/>
</dbReference>
<dbReference type="AlphaFoldDB" id="A0A3N4HXK8"/>
<protein>
    <submittedName>
        <fullName evidence="2">Uncharacterized protein</fullName>
    </submittedName>
</protein>
<keyword evidence="3" id="KW-1185">Reference proteome</keyword>
<accession>A0A3N4HXK8</accession>
<sequence>MSFLPESGDTDYSSSYFKAQVSRPNSEASSAQQLAKVVKPVQLDGVLSVLSSSAFELVGYEALGFQESTEFSTQGSSEARTKDPTLLQRQDGYIKCVTAQLEKKCWVRMKKKYEQQARERPRAAIAAQNAVYMNGAQNAVYMNDTSEGTSFSALQIKEQMEAASEEARQREVDASDISRKIAEYTGSNSRNPTFFHSTSSREDREILTRDVWGSPYCTRQTVPDWTLPAHRAQLRPNIVCTKLIKAAPTNWQELPINPLLHKSAPTNWRELFTKEDWQVYGGLPYNVTAHPAEKPKVLSVPSVFSTEKWTVLQLMLAAPKDAVKWVIRNTPKEHHFVYFVYFVYFVLLTQPPLMGSHRPSHDHLRSSVDSLRSATSDSDSDLELTLDELLDPSQTTHYPPPPPPPHHAAPAPSATMPPSAPTTAQHAVPRLNPRPE</sequence>
<feature type="compositionally biased region" description="Acidic residues" evidence="1">
    <location>
        <begin position="378"/>
        <end position="390"/>
    </location>
</feature>
<gene>
    <name evidence="2" type="ORF">BJ508DRAFT_363920</name>
</gene>
<evidence type="ECO:0000313" key="2">
    <source>
        <dbReference type="EMBL" id="RPA78419.1"/>
    </source>
</evidence>
<reference evidence="2 3" key="1">
    <citation type="journal article" date="2018" name="Nat. Ecol. Evol.">
        <title>Pezizomycetes genomes reveal the molecular basis of ectomycorrhizal truffle lifestyle.</title>
        <authorList>
            <person name="Murat C."/>
            <person name="Payen T."/>
            <person name="Noel B."/>
            <person name="Kuo A."/>
            <person name="Morin E."/>
            <person name="Chen J."/>
            <person name="Kohler A."/>
            <person name="Krizsan K."/>
            <person name="Balestrini R."/>
            <person name="Da Silva C."/>
            <person name="Montanini B."/>
            <person name="Hainaut M."/>
            <person name="Levati E."/>
            <person name="Barry K.W."/>
            <person name="Belfiori B."/>
            <person name="Cichocki N."/>
            <person name="Clum A."/>
            <person name="Dockter R.B."/>
            <person name="Fauchery L."/>
            <person name="Guy J."/>
            <person name="Iotti M."/>
            <person name="Le Tacon F."/>
            <person name="Lindquist E.A."/>
            <person name="Lipzen A."/>
            <person name="Malagnac F."/>
            <person name="Mello A."/>
            <person name="Molinier V."/>
            <person name="Miyauchi S."/>
            <person name="Poulain J."/>
            <person name="Riccioni C."/>
            <person name="Rubini A."/>
            <person name="Sitrit Y."/>
            <person name="Splivallo R."/>
            <person name="Traeger S."/>
            <person name="Wang M."/>
            <person name="Zifcakova L."/>
            <person name="Wipf D."/>
            <person name="Zambonelli A."/>
            <person name="Paolocci F."/>
            <person name="Nowrousian M."/>
            <person name="Ottonello S."/>
            <person name="Baldrian P."/>
            <person name="Spatafora J.W."/>
            <person name="Henrissat B."/>
            <person name="Nagy L.G."/>
            <person name="Aury J.M."/>
            <person name="Wincker P."/>
            <person name="Grigoriev I.V."/>
            <person name="Bonfante P."/>
            <person name="Martin F.M."/>
        </authorList>
    </citation>
    <scope>NUCLEOTIDE SEQUENCE [LARGE SCALE GENOMIC DNA]</scope>
    <source>
        <strain evidence="2 3">RN42</strain>
    </source>
</reference>
<dbReference type="Proteomes" id="UP000275078">
    <property type="component" value="Unassembled WGS sequence"/>
</dbReference>
<feature type="compositionally biased region" description="Low complexity" evidence="1">
    <location>
        <begin position="408"/>
        <end position="424"/>
    </location>
</feature>